<protein>
    <recommendedName>
        <fullName evidence="4">Retrotransposon gag domain-containing protein</fullName>
    </recommendedName>
</protein>
<keyword evidence="3" id="KW-1185">Reference proteome</keyword>
<feature type="compositionally biased region" description="Polar residues" evidence="1">
    <location>
        <begin position="556"/>
        <end position="566"/>
    </location>
</feature>
<feature type="region of interest" description="Disordered" evidence="1">
    <location>
        <begin position="1"/>
        <end position="220"/>
    </location>
</feature>
<name>A0A0C9VI06_SPHS4</name>
<reference evidence="2 3" key="1">
    <citation type="submission" date="2014-06" db="EMBL/GenBank/DDBJ databases">
        <title>Evolutionary Origins and Diversification of the Mycorrhizal Mutualists.</title>
        <authorList>
            <consortium name="DOE Joint Genome Institute"/>
            <consortium name="Mycorrhizal Genomics Consortium"/>
            <person name="Kohler A."/>
            <person name="Kuo A."/>
            <person name="Nagy L.G."/>
            <person name="Floudas D."/>
            <person name="Copeland A."/>
            <person name="Barry K.W."/>
            <person name="Cichocki N."/>
            <person name="Veneault-Fourrey C."/>
            <person name="LaButti K."/>
            <person name="Lindquist E.A."/>
            <person name="Lipzen A."/>
            <person name="Lundell T."/>
            <person name="Morin E."/>
            <person name="Murat C."/>
            <person name="Riley R."/>
            <person name="Ohm R."/>
            <person name="Sun H."/>
            <person name="Tunlid A."/>
            <person name="Henrissat B."/>
            <person name="Grigoriev I.V."/>
            <person name="Hibbett D.S."/>
            <person name="Martin F."/>
        </authorList>
    </citation>
    <scope>NUCLEOTIDE SEQUENCE [LARGE SCALE GENOMIC DNA]</scope>
    <source>
        <strain evidence="2 3">SS14</strain>
    </source>
</reference>
<feature type="compositionally biased region" description="Low complexity" evidence="1">
    <location>
        <begin position="527"/>
        <end position="539"/>
    </location>
</feature>
<evidence type="ECO:0000313" key="3">
    <source>
        <dbReference type="Proteomes" id="UP000054279"/>
    </source>
</evidence>
<dbReference type="Proteomes" id="UP000054279">
    <property type="component" value="Unassembled WGS sequence"/>
</dbReference>
<gene>
    <name evidence="2" type="ORF">M422DRAFT_260311</name>
</gene>
<evidence type="ECO:0000313" key="2">
    <source>
        <dbReference type="EMBL" id="KIJ37155.1"/>
    </source>
</evidence>
<sequence>MANRSRHTYDPKVRSRRSLSVDSPPANYSSSPVSSPLSTVIAPRLRPATFSMDRMEGSVGGPETLAGDKSESDIMSATPMQHTGSEKSLAHNAAGGSSPPPVSDGVKGASEKSYAPPAKAVDVRVDRHAPEDVGRASTIVSQYSGSRAVSPTLSTSSRKSYAEIVRSSSPTTPVNHNLRKGTNENKENEPIPMVWDHGTQPSQVAEGPSPPTTPVKSRSTIMDKDGFVVPKRTANVSPVSPIPIRSTSRFFGSWFDEVEESLASKPDKKTTDDVRLTQAASAPSAHRSEPDHKAFMAQIIKSIPSRDRQLILNRADKVEQMNKCRSSKMEHLSCSSTSIVNTLQSDVNGDPTQSNVASNMKPANESSFSERRYTRSEKGKGRARSANTPERQIHVKTFSRDPNPATTDQIEADTLLAQQIAHDQVFEEDRHITPPPIVRAGPSNILPSKYKDNISHCSQSPTSSGGSHYGGNLPGVYQLRNITPGGPIHNIFPTQNLRATSQMPASGYLAHHFRHTGSLPSQPRPSSPSSSSSSSSSSRKSVKRKKYKNRIKQRVSKSTSIKVSTPKTYDGTPDFEAFKRWSFEVNNWYDITGFPRHLRVRQIISFMTGKAAKFYMAHVAPNPKLYTIESLGRDLFDYCFPPRFRQIMRDRFYESTQGRRNIRDYVRHLRSLAARVPEINEFSIIQQLVKHAAPYLRIKWAEAGYSPDFTSLHVYEESGFRFEQAEELRAPEGGVPSSAFDITVEE</sequence>
<dbReference type="AlphaFoldDB" id="A0A0C9VI06"/>
<evidence type="ECO:0008006" key="4">
    <source>
        <dbReference type="Google" id="ProtNLM"/>
    </source>
</evidence>
<feature type="compositionally biased region" description="Polar residues" evidence="1">
    <location>
        <begin position="348"/>
        <end position="358"/>
    </location>
</feature>
<dbReference type="OrthoDB" id="3267748at2759"/>
<dbReference type="HOGENOM" id="CLU_372623_0_0_1"/>
<feature type="region of interest" description="Disordered" evidence="1">
    <location>
        <begin position="348"/>
        <end position="388"/>
    </location>
</feature>
<feature type="compositionally biased region" description="Basic and acidic residues" evidence="1">
    <location>
        <begin position="368"/>
        <end position="380"/>
    </location>
</feature>
<evidence type="ECO:0000256" key="1">
    <source>
        <dbReference type="SAM" id="MobiDB-lite"/>
    </source>
</evidence>
<feature type="compositionally biased region" description="Polar residues" evidence="1">
    <location>
        <begin position="138"/>
        <end position="159"/>
    </location>
</feature>
<feature type="compositionally biased region" description="Basic residues" evidence="1">
    <location>
        <begin position="540"/>
        <end position="555"/>
    </location>
</feature>
<feature type="compositionally biased region" description="Basic and acidic residues" evidence="1">
    <location>
        <begin position="121"/>
        <end position="134"/>
    </location>
</feature>
<accession>A0A0C9VI06</accession>
<organism evidence="2 3">
    <name type="scientific">Sphaerobolus stellatus (strain SS14)</name>
    <dbReference type="NCBI Taxonomy" id="990650"/>
    <lineage>
        <taxon>Eukaryota</taxon>
        <taxon>Fungi</taxon>
        <taxon>Dikarya</taxon>
        <taxon>Basidiomycota</taxon>
        <taxon>Agaricomycotina</taxon>
        <taxon>Agaricomycetes</taxon>
        <taxon>Phallomycetidae</taxon>
        <taxon>Geastrales</taxon>
        <taxon>Sphaerobolaceae</taxon>
        <taxon>Sphaerobolus</taxon>
    </lineage>
</organism>
<feature type="compositionally biased region" description="Low complexity" evidence="1">
    <location>
        <begin position="23"/>
        <end position="38"/>
    </location>
</feature>
<feature type="region of interest" description="Disordered" evidence="1">
    <location>
        <begin position="514"/>
        <end position="566"/>
    </location>
</feature>
<dbReference type="EMBL" id="KN837171">
    <property type="protein sequence ID" value="KIJ37155.1"/>
    <property type="molecule type" value="Genomic_DNA"/>
</dbReference>
<feature type="compositionally biased region" description="Polar residues" evidence="1">
    <location>
        <begin position="73"/>
        <end position="83"/>
    </location>
</feature>
<feature type="compositionally biased region" description="Polar residues" evidence="1">
    <location>
        <begin position="166"/>
        <end position="175"/>
    </location>
</feature>
<proteinExistence type="predicted"/>